<name>A0A482WKF6_LAOST</name>
<evidence type="ECO:0000313" key="5">
    <source>
        <dbReference type="Proteomes" id="UP000291343"/>
    </source>
</evidence>
<protein>
    <submittedName>
        <fullName evidence="4">Uncharacterized protein</fullName>
    </submittedName>
</protein>
<dbReference type="PANTHER" id="PTHR19848">
    <property type="entry name" value="WD40 REPEAT PROTEIN"/>
    <property type="match status" value="1"/>
</dbReference>
<sequence>MHATTTTCPASTFVPAGDMIPVRVRDRSPSKCWEVATGYCVKTFSGHRDWVRMVRVSPDGQLLATCSNDQTVRVWVVATRECKQNMDKFNQLVQLPYSEDYF</sequence>
<feature type="repeat" description="WD" evidence="3">
    <location>
        <begin position="44"/>
        <end position="85"/>
    </location>
</feature>
<dbReference type="InterPro" id="IPR015943">
    <property type="entry name" value="WD40/YVTN_repeat-like_dom_sf"/>
</dbReference>
<comment type="caution">
    <text evidence="4">The sequence shown here is derived from an EMBL/GenBank/DDBJ whole genome shotgun (WGS) entry which is preliminary data.</text>
</comment>
<keyword evidence="2" id="KW-0677">Repeat</keyword>
<dbReference type="AlphaFoldDB" id="A0A482WKF6"/>
<evidence type="ECO:0000256" key="3">
    <source>
        <dbReference type="PROSITE-ProRule" id="PRU00221"/>
    </source>
</evidence>
<dbReference type="Gene3D" id="2.130.10.10">
    <property type="entry name" value="YVTN repeat-like/Quinoprotein amine dehydrogenase"/>
    <property type="match status" value="1"/>
</dbReference>
<dbReference type="OrthoDB" id="674604at2759"/>
<organism evidence="4 5">
    <name type="scientific">Laodelphax striatellus</name>
    <name type="common">Small brown planthopper</name>
    <name type="synonym">Delphax striatella</name>
    <dbReference type="NCBI Taxonomy" id="195883"/>
    <lineage>
        <taxon>Eukaryota</taxon>
        <taxon>Metazoa</taxon>
        <taxon>Ecdysozoa</taxon>
        <taxon>Arthropoda</taxon>
        <taxon>Hexapoda</taxon>
        <taxon>Insecta</taxon>
        <taxon>Pterygota</taxon>
        <taxon>Neoptera</taxon>
        <taxon>Paraneoptera</taxon>
        <taxon>Hemiptera</taxon>
        <taxon>Auchenorrhyncha</taxon>
        <taxon>Fulgoroidea</taxon>
        <taxon>Delphacidae</taxon>
        <taxon>Criomorphinae</taxon>
        <taxon>Laodelphax</taxon>
    </lineage>
</organism>
<dbReference type="InterPro" id="IPR036322">
    <property type="entry name" value="WD40_repeat_dom_sf"/>
</dbReference>
<dbReference type="Pfam" id="PF00400">
    <property type="entry name" value="WD40"/>
    <property type="match status" value="1"/>
</dbReference>
<dbReference type="SMR" id="A0A482WKF6"/>
<dbReference type="EMBL" id="QKKF02033080">
    <property type="protein sequence ID" value="RZF33963.1"/>
    <property type="molecule type" value="Genomic_DNA"/>
</dbReference>
<evidence type="ECO:0000256" key="2">
    <source>
        <dbReference type="ARBA" id="ARBA00022737"/>
    </source>
</evidence>
<dbReference type="InterPro" id="IPR001680">
    <property type="entry name" value="WD40_rpt"/>
</dbReference>
<keyword evidence="5" id="KW-1185">Reference proteome</keyword>
<reference evidence="4 5" key="1">
    <citation type="journal article" date="2017" name="Gigascience">
        <title>Genome sequence of the small brown planthopper, Laodelphax striatellus.</title>
        <authorList>
            <person name="Zhu J."/>
            <person name="Jiang F."/>
            <person name="Wang X."/>
            <person name="Yang P."/>
            <person name="Bao Y."/>
            <person name="Zhao W."/>
            <person name="Wang W."/>
            <person name="Lu H."/>
            <person name="Wang Q."/>
            <person name="Cui N."/>
            <person name="Li J."/>
            <person name="Chen X."/>
            <person name="Luo L."/>
            <person name="Yu J."/>
            <person name="Kang L."/>
            <person name="Cui F."/>
        </authorList>
    </citation>
    <scope>NUCLEOTIDE SEQUENCE [LARGE SCALE GENOMIC DNA]</scope>
    <source>
        <strain evidence="4">Lst14</strain>
    </source>
</reference>
<accession>A0A482WKF6</accession>
<dbReference type="PROSITE" id="PS50294">
    <property type="entry name" value="WD_REPEATS_REGION"/>
    <property type="match status" value="1"/>
</dbReference>
<dbReference type="Proteomes" id="UP000291343">
    <property type="component" value="Unassembled WGS sequence"/>
</dbReference>
<dbReference type="STRING" id="195883.A0A482WKF6"/>
<dbReference type="PROSITE" id="PS50082">
    <property type="entry name" value="WD_REPEATS_2"/>
    <property type="match status" value="1"/>
</dbReference>
<dbReference type="PANTHER" id="PTHR19848:SF8">
    <property type="entry name" value="F-BOX AND WD REPEAT DOMAIN CONTAINING 7"/>
    <property type="match status" value="1"/>
</dbReference>
<keyword evidence="1 3" id="KW-0853">WD repeat</keyword>
<proteinExistence type="predicted"/>
<gene>
    <name evidence="4" type="ORF">LSTR_LSTR012083</name>
</gene>
<dbReference type="SMART" id="SM00320">
    <property type="entry name" value="WD40"/>
    <property type="match status" value="1"/>
</dbReference>
<evidence type="ECO:0000313" key="4">
    <source>
        <dbReference type="EMBL" id="RZF33963.1"/>
    </source>
</evidence>
<evidence type="ECO:0000256" key="1">
    <source>
        <dbReference type="ARBA" id="ARBA00022574"/>
    </source>
</evidence>
<dbReference type="InParanoid" id="A0A482WKF6"/>
<dbReference type="SUPFAM" id="SSF50978">
    <property type="entry name" value="WD40 repeat-like"/>
    <property type="match status" value="1"/>
</dbReference>